<reference evidence="2 3" key="1">
    <citation type="journal article" date="2021" name="J. Biosci. Bioeng.">
        <title>Identification and characterization of a chc gene cluster responsible for the aromatization pathway of cyclohexanecarboxylate degradation in Sinomonas cyclohexanicum ATCC 51369.</title>
        <authorList>
            <person name="Yamamoto T."/>
            <person name="Hasegawa Y."/>
            <person name="Lau P.C.K."/>
            <person name="Iwaki H."/>
        </authorList>
    </citation>
    <scope>NUCLEOTIDE SEQUENCE [LARGE SCALE GENOMIC DNA]</scope>
    <source>
        <strain evidence="2 3">ATCC 51369</strain>
    </source>
</reference>
<feature type="compositionally biased region" description="Pro residues" evidence="1">
    <location>
        <begin position="126"/>
        <end position="136"/>
    </location>
</feature>
<dbReference type="EMBL" id="AP024525">
    <property type="protein sequence ID" value="BCT74570.1"/>
    <property type="molecule type" value="Genomic_DNA"/>
</dbReference>
<organism evidence="2 3">
    <name type="scientific">Sinomonas cyclohexanicum</name>
    <name type="common">Corynebacterium cyclohexanicum</name>
    <dbReference type="NCBI Taxonomy" id="322009"/>
    <lineage>
        <taxon>Bacteria</taxon>
        <taxon>Bacillati</taxon>
        <taxon>Actinomycetota</taxon>
        <taxon>Actinomycetes</taxon>
        <taxon>Micrococcales</taxon>
        <taxon>Micrococcaceae</taxon>
        <taxon>Sinomonas</taxon>
    </lineage>
</organism>
<dbReference type="Proteomes" id="UP001319861">
    <property type="component" value="Chromosome"/>
</dbReference>
<feature type="region of interest" description="Disordered" evidence="1">
    <location>
        <begin position="1"/>
        <end position="25"/>
    </location>
</feature>
<keyword evidence="3" id="KW-1185">Reference proteome</keyword>
<gene>
    <name evidence="2" type="ORF">SCMU_04120</name>
</gene>
<evidence type="ECO:0000256" key="1">
    <source>
        <dbReference type="SAM" id="MobiDB-lite"/>
    </source>
</evidence>
<evidence type="ECO:0000313" key="2">
    <source>
        <dbReference type="EMBL" id="BCT74570.1"/>
    </source>
</evidence>
<feature type="region of interest" description="Disordered" evidence="1">
    <location>
        <begin position="117"/>
        <end position="136"/>
    </location>
</feature>
<protein>
    <submittedName>
        <fullName evidence="2">Uncharacterized protein</fullName>
    </submittedName>
</protein>
<evidence type="ECO:0000313" key="3">
    <source>
        <dbReference type="Proteomes" id="UP001319861"/>
    </source>
</evidence>
<feature type="compositionally biased region" description="Low complexity" evidence="1">
    <location>
        <begin position="8"/>
        <end position="17"/>
    </location>
</feature>
<proteinExistence type="predicted"/>
<dbReference type="RefSeq" id="WP_229231304.1">
    <property type="nucleotide sequence ID" value="NZ_AP024525.1"/>
</dbReference>
<accession>A0ABN6FDE4</accession>
<name>A0ABN6FDE4_SINCY</name>
<sequence length="136" mass="13960">MVTPSGPPAAQASASGGWHVRTAPPEPIPPEVLDLFAAGSFTLIEEYTLSAPAGGGSGTVTVTIQQLGPVRRAVIVALREAQCPEIAYGTESGGRLTFRFEAGAHDDGARLLLLAVRADTAGGGPRPDPPRTPPRP</sequence>